<evidence type="ECO:0000256" key="6">
    <source>
        <dbReference type="ARBA" id="ARBA00023163"/>
    </source>
</evidence>
<dbReference type="PANTHER" id="PTHR46481:SF10">
    <property type="entry name" value="ZINC FINGER BED DOMAIN-CONTAINING PROTEIN 39"/>
    <property type="match status" value="1"/>
</dbReference>
<name>A0A2N0QGX3_9GLOM</name>
<keyword evidence="4" id="KW-0862">Zinc</keyword>
<feature type="domain" description="BED-type" evidence="8">
    <location>
        <begin position="16"/>
        <end position="44"/>
    </location>
</feature>
<evidence type="ECO:0000313" key="10">
    <source>
        <dbReference type="Proteomes" id="UP000232688"/>
    </source>
</evidence>
<evidence type="ECO:0000313" key="9">
    <source>
        <dbReference type="EMBL" id="PKC50308.1"/>
    </source>
</evidence>
<evidence type="ECO:0000256" key="2">
    <source>
        <dbReference type="ARBA" id="ARBA00022723"/>
    </source>
</evidence>
<dbReference type="InterPro" id="IPR003656">
    <property type="entry name" value="Znf_BED"/>
</dbReference>
<evidence type="ECO:0000259" key="8">
    <source>
        <dbReference type="Pfam" id="PF02892"/>
    </source>
</evidence>
<dbReference type="VEuPathDB" id="FungiDB:RhiirA1_486772"/>
<keyword evidence="5" id="KW-0805">Transcription regulation</keyword>
<dbReference type="AlphaFoldDB" id="A0A2N0QGX3"/>
<dbReference type="InterPro" id="IPR036236">
    <property type="entry name" value="Znf_C2H2_sf"/>
</dbReference>
<keyword evidence="2" id="KW-0479">Metal-binding</keyword>
<reference evidence="9 10" key="2">
    <citation type="submission" date="2017-10" db="EMBL/GenBank/DDBJ databases">
        <title>Genome analyses suggest a sexual origin of heterokaryosis in a supposedly ancient asexual fungus.</title>
        <authorList>
            <person name="Corradi N."/>
            <person name="Sedzielewska K."/>
            <person name="Noel J."/>
            <person name="Charron P."/>
            <person name="Farinelli L."/>
            <person name="Marton T."/>
            <person name="Kruger M."/>
            <person name="Pelin A."/>
            <person name="Brachmann A."/>
            <person name="Corradi N."/>
        </authorList>
    </citation>
    <scope>NUCLEOTIDE SEQUENCE [LARGE SCALE GENOMIC DNA]</scope>
    <source>
        <strain evidence="9 10">A1</strain>
    </source>
</reference>
<accession>A0A2N0QGX3</accession>
<keyword evidence="6" id="KW-0804">Transcription</keyword>
<dbReference type="SUPFAM" id="SSF57667">
    <property type="entry name" value="beta-beta-alpha zinc fingers"/>
    <property type="match status" value="1"/>
</dbReference>
<evidence type="ECO:0000256" key="1">
    <source>
        <dbReference type="ARBA" id="ARBA00004123"/>
    </source>
</evidence>
<dbReference type="SUPFAM" id="SSF140996">
    <property type="entry name" value="Hermes dimerisation domain"/>
    <property type="match status" value="1"/>
</dbReference>
<dbReference type="GO" id="GO:0005634">
    <property type="term" value="C:nucleus"/>
    <property type="evidence" value="ECO:0007669"/>
    <property type="project" value="UniProtKB-SubCell"/>
</dbReference>
<keyword evidence="3" id="KW-0863">Zinc-finger</keyword>
<keyword evidence="7" id="KW-0539">Nucleus</keyword>
<dbReference type="GO" id="GO:0008270">
    <property type="term" value="F:zinc ion binding"/>
    <property type="evidence" value="ECO:0007669"/>
    <property type="project" value="UniProtKB-KW"/>
</dbReference>
<evidence type="ECO:0000256" key="7">
    <source>
        <dbReference type="ARBA" id="ARBA00023242"/>
    </source>
</evidence>
<sequence length="115" mass="13797">MIQLLVILVINQTKDSQKCRICATVYSSSISTGTLKKHLEKKHPTEYQRKFTQTTLNFQHTHLYSRKENFEKSKNLIDWIVTSLQPFSVIEEDYFIEMIKKFDPRYRVPNHKYIK</sequence>
<dbReference type="Pfam" id="PF02892">
    <property type="entry name" value="zf-BED"/>
    <property type="match status" value="1"/>
</dbReference>
<reference evidence="9 10" key="1">
    <citation type="submission" date="2017-10" db="EMBL/GenBank/DDBJ databases">
        <title>Extensive intraspecific genome diversity in a model arbuscular mycorrhizal fungus.</title>
        <authorList>
            <person name="Chen E.C.H."/>
            <person name="Morin E."/>
            <person name="Baudet D."/>
            <person name="Noel J."/>
            <person name="Ndikumana S."/>
            <person name="Charron P."/>
            <person name="St-Onge C."/>
            <person name="Giorgi J."/>
            <person name="Grigoriev I.V."/>
            <person name="Roux C."/>
            <person name="Martin F.M."/>
            <person name="Corradi N."/>
        </authorList>
    </citation>
    <scope>NUCLEOTIDE SEQUENCE [LARGE SCALE GENOMIC DNA]</scope>
    <source>
        <strain evidence="9 10">A1</strain>
    </source>
</reference>
<dbReference type="PANTHER" id="PTHR46481">
    <property type="entry name" value="ZINC FINGER BED DOMAIN-CONTAINING PROTEIN 4"/>
    <property type="match status" value="1"/>
</dbReference>
<gene>
    <name evidence="9" type="ORF">RhiirA1_486772</name>
</gene>
<protein>
    <recommendedName>
        <fullName evidence="8">BED-type domain-containing protein</fullName>
    </recommendedName>
</protein>
<evidence type="ECO:0000256" key="4">
    <source>
        <dbReference type="ARBA" id="ARBA00022833"/>
    </source>
</evidence>
<dbReference type="GO" id="GO:0009791">
    <property type="term" value="P:post-embryonic development"/>
    <property type="evidence" value="ECO:0007669"/>
    <property type="project" value="UniProtKB-ARBA"/>
</dbReference>
<dbReference type="Proteomes" id="UP000232688">
    <property type="component" value="Unassembled WGS sequence"/>
</dbReference>
<dbReference type="GO" id="GO:0003677">
    <property type="term" value="F:DNA binding"/>
    <property type="evidence" value="ECO:0007669"/>
    <property type="project" value="InterPro"/>
</dbReference>
<organism evidence="9 10">
    <name type="scientific">Rhizophagus irregularis</name>
    <dbReference type="NCBI Taxonomy" id="588596"/>
    <lineage>
        <taxon>Eukaryota</taxon>
        <taxon>Fungi</taxon>
        <taxon>Fungi incertae sedis</taxon>
        <taxon>Mucoromycota</taxon>
        <taxon>Glomeromycotina</taxon>
        <taxon>Glomeromycetes</taxon>
        <taxon>Glomerales</taxon>
        <taxon>Glomeraceae</taxon>
        <taxon>Rhizophagus</taxon>
    </lineage>
</organism>
<dbReference type="InterPro" id="IPR052035">
    <property type="entry name" value="ZnF_BED_domain_contain"/>
</dbReference>
<evidence type="ECO:0000256" key="5">
    <source>
        <dbReference type="ARBA" id="ARBA00023015"/>
    </source>
</evidence>
<feature type="non-terminal residue" evidence="9">
    <location>
        <position position="115"/>
    </location>
</feature>
<proteinExistence type="predicted"/>
<dbReference type="EMBL" id="LLXH01010417">
    <property type="protein sequence ID" value="PKC50308.1"/>
    <property type="molecule type" value="Genomic_DNA"/>
</dbReference>
<comment type="subcellular location">
    <subcellularLocation>
        <location evidence="1">Nucleus</location>
    </subcellularLocation>
</comment>
<comment type="caution">
    <text evidence="9">The sequence shown here is derived from an EMBL/GenBank/DDBJ whole genome shotgun (WGS) entry which is preliminary data.</text>
</comment>
<evidence type="ECO:0000256" key="3">
    <source>
        <dbReference type="ARBA" id="ARBA00022771"/>
    </source>
</evidence>